<keyword evidence="1" id="KW-0812">Transmembrane</keyword>
<dbReference type="EMBL" id="JBJXBP010000008">
    <property type="protein sequence ID" value="KAL3815116.1"/>
    <property type="molecule type" value="Genomic_DNA"/>
</dbReference>
<evidence type="ECO:0000313" key="2">
    <source>
        <dbReference type="EMBL" id="KAL3815116.1"/>
    </source>
</evidence>
<organism evidence="2 3">
    <name type="scientific">Penstemon smallii</name>
    <dbReference type="NCBI Taxonomy" id="265156"/>
    <lineage>
        <taxon>Eukaryota</taxon>
        <taxon>Viridiplantae</taxon>
        <taxon>Streptophyta</taxon>
        <taxon>Embryophyta</taxon>
        <taxon>Tracheophyta</taxon>
        <taxon>Spermatophyta</taxon>
        <taxon>Magnoliopsida</taxon>
        <taxon>eudicotyledons</taxon>
        <taxon>Gunneridae</taxon>
        <taxon>Pentapetalae</taxon>
        <taxon>asterids</taxon>
        <taxon>lamiids</taxon>
        <taxon>Lamiales</taxon>
        <taxon>Plantaginaceae</taxon>
        <taxon>Cheloneae</taxon>
        <taxon>Penstemon</taxon>
    </lineage>
</organism>
<keyword evidence="1" id="KW-0472">Membrane</keyword>
<gene>
    <name evidence="2" type="ORF">ACJIZ3_016384</name>
</gene>
<evidence type="ECO:0000313" key="3">
    <source>
        <dbReference type="Proteomes" id="UP001634393"/>
    </source>
</evidence>
<dbReference type="Proteomes" id="UP001634393">
    <property type="component" value="Unassembled WGS sequence"/>
</dbReference>
<protein>
    <recommendedName>
        <fullName evidence="4">Transmembrane protein</fullName>
    </recommendedName>
</protein>
<evidence type="ECO:0000256" key="1">
    <source>
        <dbReference type="SAM" id="Phobius"/>
    </source>
</evidence>
<name>A0ABD3RT96_9LAMI</name>
<keyword evidence="1" id="KW-1133">Transmembrane helix</keyword>
<keyword evidence="3" id="KW-1185">Reference proteome</keyword>
<proteinExistence type="predicted"/>
<dbReference type="AlphaFoldDB" id="A0ABD3RT96"/>
<feature type="transmembrane region" description="Helical" evidence="1">
    <location>
        <begin position="12"/>
        <end position="31"/>
    </location>
</feature>
<evidence type="ECO:0008006" key="4">
    <source>
        <dbReference type="Google" id="ProtNLM"/>
    </source>
</evidence>
<sequence>MIYRKWSLLTGPATILGGIIGTIVVVDLLFIENVLDDCCVVRWIPFKDWLRKTDQTKKEYVPSTKKE</sequence>
<accession>A0ABD3RT96</accession>
<reference evidence="2 3" key="1">
    <citation type="submission" date="2024-12" db="EMBL/GenBank/DDBJ databases">
        <title>The unique morphological basis and parallel evolutionary history of personate flowers in Penstemon.</title>
        <authorList>
            <person name="Depatie T.H."/>
            <person name="Wessinger C.A."/>
        </authorList>
    </citation>
    <scope>NUCLEOTIDE SEQUENCE [LARGE SCALE GENOMIC DNA]</scope>
    <source>
        <strain evidence="2">WTNN_2</strain>
        <tissue evidence="2">Leaf</tissue>
    </source>
</reference>
<comment type="caution">
    <text evidence="2">The sequence shown here is derived from an EMBL/GenBank/DDBJ whole genome shotgun (WGS) entry which is preliminary data.</text>
</comment>